<evidence type="ECO:0000313" key="6">
    <source>
        <dbReference type="EMBL" id="OJD31776.1"/>
    </source>
</evidence>
<feature type="region of interest" description="Disordered" evidence="5">
    <location>
        <begin position="96"/>
        <end position="133"/>
    </location>
</feature>
<dbReference type="AlphaFoldDB" id="A0A1J9QTL1"/>
<dbReference type="InterPro" id="IPR036322">
    <property type="entry name" value="WD40_repeat_dom_sf"/>
</dbReference>
<dbReference type="GO" id="GO:0006357">
    <property type="term" value="P:regulation of transcription by RNA polymerase II"/>
    <property type="evidence" value="ECO:0007669"/>
    <property type="project" value="TreeGrafter"/>
</dbReference>
<accession>A0A1J9QTL1</accession>
<keyword evidence="7" id="KW-1185">Reference proteome</keyword>
<dbReference type="EMBL" id="MNUE01000044">
    <property type="protein sequence ID" value="OJD31776.1"/>
    <property type="molecule type" value="Genomic_DNA"/>
</dbReference>
<comment type="subcellular location">
    <subcellularLocation>
        <location evidence="1">Nucleus</location>
    </subcellularLocation>
</comment>
<feature type="compositionally biased region" description="Basic residues" evidence="5">
    <location>
        <begin position="96"/>
        <end position="106"/>
    </location>
</feature>
<evidence type="ECO:0000256" key="3">
    <source>
        <dbReference type="ARBA" id="ARBA00022737"/>
    </source>
</evidence>
<keyword evidence="2" id="KW-0853">WD repeat</keyword>
<dbReference type="PANTHER" id="PTHR22846:SF2">
    <property type="entry name" value="F-BOX-LIKE_WD REPEAT-CONTAINING PROTEIN EBI"/>
    <property type="match status" value="1"/>
</dbReference>
<dbReference type="RefSeq" id="XP_020128036.1">
    <property type="nucleotide sequence ID" value="XM_020276088.1"/>
</dbReference>
<dbReference type="GeneID" id="31016349"/>
<dbReference type="Proteomes" id="UP000183809">
    <property type="component" value="Unassembled WGS sequence"/>
</dbReference>
<gene>
    <name evidence="6" type="ORF">BKCO1_4400033</name>
</gene>
<evidence type="ECO:0000256" key="2">
    <source>
        <dbReference type="ARBA" id="ARBA00022574"/>
    </source>
</evidence>
<dbReference type="Gene3D" id="2.130.10.10">
    <property type="entry name" value="YVTN repeat-like/Quinoprotein amine dehydrogenase"/>
    <property type="match status" value="1"/>
</dbReference>
<dbReference type="GO" id="GO:0034967">
    <property type="term" value="C:Set3 complex"/>
    <property type="evidence" value="ECO:0007669"/>
    <property type="project" value="TreeGrafter"/>
</dbReference>
<dbReference type="InterPro" id="IPR045183">
    <property type="entry name" value="Ebi-like"/>
</dbReference>
<comment type="caution">
    <text evidence="6">The sequence shown here is derived from an EMBL/GenBank/DDBJ whole genome shotgun (WGS) entry which is preliminary data.</text>
</comment>
<dbReference type="STRING" id="236234.A0A1J9QTL1"/>
<dbReference type="Gene3D" id="1.20.960.30">
    <property type="match status" value="1"/>
</dbReference>
<reference evidence="6 7" key="1">
    <citation type="submission" date="2016-10" db="EMBL/GenBank/DDBJ databases">
        <title>Proteomics and genomics reveal pathogen-plant mechanisms compatible with a hemibiotrophic lifestyle of Diplodia corticola.</title>
        <authorList>
            <person name="Fernandes I."/>
            <person name="De Jonge R."/>
            <person name="Van De Peer Y."/>
            <person name="Devreese B."/>
            <person name="Alves A."/>
            <person name="Esteves A.C."/>
        </authorList>
    </citation>
    <scope>NUCLEOTIDE SEQUENCE [LARGE SCALE GENOMIC DNA]</scope>
    <source>
        <strain evidence="6 7">CBS 112549</strain>
    </source>
</reference>
<dbReference type="OrthoDB" id="1367865at2759"/>
<keyword evidence="4" id="KW-0539">Nucleus</keyword>
<sequence>MTEHLSSNVVNYLVWRYLQEAGYAKAALALAHDWNDEPETLPFADKVQTHTLLRMLQDGLWLDDMRAAASNGTEERRYQFGHDHGRPFARYNGDARRRKTLSSRRVRKDDVNGTGADGDAPARKKKKGSNEAQARLNGDMEIETNGAPAESEAVVSDAESVVEEEVAPLVTTLSLGESSVLQTEKMIDLGPQTTFLRINEPGATVVHTEWSPTEPQLLLTAGESLLRIYHIPNSSQTQQDTPAEPVSRDLDIGLNRPTVTAVAWTLPGEALIGTLEDMTADSGEKMTKGKLYHLSEGGLQTRLVTAVLGSVFALRYNAPANLLLSVCSTDVNSRICLWKEIKQEPLYSAQTDRPVFAAEWMSDSTFVVAGYGILEVYEITAENKLVVQKSFTTSTRWENLRYDAVCNIIACSSASDEAHPRLGLILPGDTEIRTHDFAPGEDITGLEFQPITNPASHGAESPRLLATSSDSGFWTVQFWNAKKPFENVQRFSSGSVIEIAFSPDSYLLAAAGTDTITFWDPEAGISKAKWKPIDNEEQKWDTTLPDARDTELDHLLRWDADGKKLAYKLGNQVAIINFWSMNPTTQKV</sequence>
<dbReference type="SUPFAM" id="SSF50978">
    <property type="entry name" value="WD40 repeat-like"/>
    <property type="match status" value="1"/>
</dbReference>
<keyword evidence="3" id="KW-0677">Repeat</keyword>
<dbReference type="PROSITE" id="PS50896">
    <property type="entry name" value="LISH"/>
    <property type="match status" value="1"/>
</dbReference>
<evidence type="ECO:0000256" key="1">
    <source>
        <dbReference type="ARBA" id="ARBA00004123"/>
    </source>
</evidence>
<dbReference type="InterPro" id="IPR001680">
    <property type="entry name" value="WD40_rpt"/>
</dbReference>
<evidence type="ECO:0000256" key="4">
    <source>
        <dbReference type="ARBA" id="ARBA00023242"/>
    </source>
</evidence>
<protein>
    <submittedName>
        <fullName evidence="6">Wd repeat protein</fullName>
    </submittedName>
</protein>
<proteinExistence type="predicted"/>
<dbReference type="Pfam" id="PF08513">
    <property type="entry name" value="LisH"/>
    <property type="match status" value="1"/>
</dbReference>
<evidence type="ECO:0000256" key="5">
    <source>
        <dbReference type="SAM" id="MobiDB-lite"/>
    </source>
</evidence>
<dbReference type="SMART" id="SM00320">
    <property type="entry name" value="WD40"/>
    <property type="match status" value="5"/>
</dbReference>
<dbReference type="InterPro" id="IPR006594">
    <property type="entry name" value="LisH"/>
</dbReference>
<dbReference type="GO" id="GO:0003714">
    <property type="term" value="F:transcription corepressor activity"/>
    <property type="evidence" value="ECO:0007669"/>
    <property type="project" value="InterPro"/>
</dbReference>
<evidence type="ECO:0000313" key="7">
    <source>
        <dbReference type="Proteomes" id="UP000183809"/>
    </source>
</evidence>
<dbReference type="PANTHER" id="PTHR22846">
    <property type="entry name" value="WD40 REPEAT PROTEIN"/>
    <property type="match status" value="1"/>
</dbReference>
<organism evidence="6 7">
    <name type="scientific">Diplodia corticola</name>
    <dbReference type="NCBI Taxonomy" id="236234"/>
    <lineage>
        <taxon>Eukaryota</taxon>
        <taxon>Fungi</taxon>
        <taxon>Dikarya</taxon>
        <taxon>Ascomycota</taxon>
        <taxon>Pezizomycotina</taxon>
        <taxon>Dothideomycetes</taxon>
        <taxon>Dothideomycetes incertae sedis</taxon>
        <taxon>Botryosphaeriales</taxon>
        <taxon>Botryosphaeriaceae</taxon>
        <taxon>Diplodia</taxon>
    </lineage>
</organism>
<name>A0A1J9QTL1_9PEZI</name>
<dbReference type="InterPro" id="IPR015943">
    <property type="entry name" value="WD40/YVTN_repeat-like_dom_sf"/>
</dbReference>